<feature type="transmembrane region" description="Helical" evidence="7">
    <location>
        <begin position="311"/>
        <end position="329"/>
    </location>
</feature>
<evidence type="ECO:0000256" key="5">
    <source>
        <dbReference type="ARBA" id="ARBA00022989"/>
    </source>
</evidence>
<dbReference type="SUPFAM" id="SSF82689">
    <property type="entry name" value="Mechanosensitive channel protein MscS (YggB), C-terminal domain"/>
    <property type="match status" value="1"/>
</dbReference>
<dbReference type="Gene3D" id="3.30.70.100">
    <property type="match status" value="1"/>
</dbReference>
<keyword evidence="14" id="KW-1185">Reference proteome</keyword>
<dbReference type="Proteomes" id="UP000180252">
    <property type="component" value="Unassembled WGS sequence"/>
</dbReference>
<evidence type="ECO:0000256" key="2">
    <source>
        <dbReference type="ARBA" id="ARBA00008017"/>
    </source>
</evidence>
<evidence type="ECO:0000256" key="8">
    <source>
        <dbReference type="SAM" id="SignalP"/>
    </source>
</evidence>
<dbReference type="PANTHER" id="PTHR30221">
    <property type="entry name" value="SMALL-CONDUCTANCE MECHANOSENSITIVE CHANNEL"/>
    <property type="match status" value="1"/>
</dbReference>
<accession>A0A1S1J7I5</accession>
<dbReference type="InterPro" id="IPR023408">
    <property type="entry name" value="MscS_beta-dom_sf"/>
</dbReference>
<dbReference type="Proteomes" id="UP000198319">
    <property type="component" value="Unassembled WGS sequence"/>
</dbReference>
<gene>
    <name evidence="12" type="ORF">B0A71_14725</name>
    <name evidence="11" type="ORF">BHE19_06710</name>
</gene>
<evidence type="ECO:0000256" key="7">
    <source>
        <dbReference type="SAM" id="Phobius"/>
    </source>
</evidence>
<feature type="transmembrane region" description="Helical" evidence="7">
    <location>
        <begin position="151"/>
        <end position="172"/>
    </location>
</feature>
<evidence type="ECO:0000313" key="13">
    <source>
        <dbReference type="Proteomes" id="UP000180252"/>
    </source>
</evidence>
<feature type="domain" description="Mechanosensitive ion channel MscS" evidence="9">
    <location>
        <begin position="354"/>
        <end position="419"/>
    </location>
</feature>
<reference evidence="11" key="2">
    <citation type="submission" date="2016-09" db="EMBL/GenBank/DDBJ databases">
        <authorList>
            <person name="Capua I."/>
            <person name="De Benedictis P."/>
            <person name="Joannis T."/>
            <person name="Lombin L.H."/>
            <person name="Cattoli G."/>
        </authorList>
    </citation>
    <scope>NUCLEOTIDE SEQUENCE [LARGE SCALE GENOMIC DNA]</scope>
    <source>
        <strain evidence="11">MSU</strain>
    </source>
</reference>
<keyword evidence="8" id="KW-0732">Signal</keyword>
<keyword evidence="4 7" id="KW-0812">Transmembrane</keyword>
<dbReference type="InterPro" id="IPR011066">
    <property type="entry name" value="MscS_channel_C_sf"/>
</dbReference>
<dbReference type="RefSeq" id="WP_070906793.1">
    <property type="nucleotide sequence ID" value="NZ_MIKE01000022.1"/>
</dbReference>
<evidence type="ECO:0000313" key="11">
    <source>
        <dbReference type="EMBL" id="OHT45524.1"/>
    </source>
</evidence>
<dbReference type="PANTHER" id="PTHR30221:SF18">
    <property type="entry name" value="SLL0590 PROTEIN"/>
    <property type="match status" value="1"/>
</dbReference>
<feature type="transmembrane region" description="Helical" evidence="7">
    <location>
        <begin position="341"/>
        <end position="367"/>
    </location>
</feature>
<sequence length="550" mass="62292">MKNKIVCFLALFITLFSSVTFAQKDSSQTSKTTVKEVKTKGYPVKPFKDTLFYVYHKVGSFSPENRANAITEKIRKLYEDSFFIADSISVVPSDISQDIVYKNDFVIMSVLDVDAKAENQTADFIAKRNLYLIKRAIVYQNDNYSMLPKRLGYTALLVLIIGFVLYFVGKLFNRVKLYILKNSDRHFKGFKYNNINILSPQKQQFLLMRLYSAIKVITLILIVYLSLPLLFSIFPATEAYTTTLLRWILSPAKLAVMGFVGFLPSLVTIVVIIVIFKYSIRVIKFFFDEIKKENIKIDGFYSDWAMPTFNIIRFLMLAFMLVVIFPYLPGSDSPIFKGVSVFVGVLFSLGSSNAIANMVAGLVITYMRPFKIGDFIKIGDVSGEVIEKTALVTRVRTPKFEDITIPNATVLSSTSTNYSANTKHANNGLLIHTTVTIGYDVPYKDIYKALIEAALKTEMIEQTPSPFVLQTSLDDFYVSYQINVYTKEPTKQPRIYSSLHQNIQDSFNAAGIEIMSPHYGALRDGNATTIPANYLNNDYQAPPFNVKNKE</sequence>
<comment type="caution">
    <text evidence="11">The sequence shown here is derived from an EMBL/GenBank/DDBJ whole genome shotgun (WGS) entry which is preliminary data.</text>
</comment>
<evidence type="ECO:0000256" key="1">
    <source>
        <dbReference type="ARBA" id="ARBA00004651"/>
    </source>
</evidence>
<keyword evidence="6 7" id="KW-0472">Membrane</keyword>
<evidence type="ECO:0000256" key="3">
    <source>
        <dbReference type="ARBA" id="ARBA00022475"/>
    </source>
</evidence>
<dbReference type="Gene3D" id="2.30.30.60">
    <property type="match status" value="1"/>
</dbReference>
<dbReference type="Pfam" id="PF21082">
    <property type="entry name" value="MS_channel_3rd"/>
    <property type="match status" value="1"/>
</dbReference>
<feature type="domain" description="Mechanosensitive ion channel MscS C-terminal" evidence="10">
    <location>
        <begin position="433"/>
        <end position="514"/>
    </location>
</feature>
<dbReference type="SUPFAM" id="SSF50182">
    <property type="entry name" value="Sm-like ribonucleoproteins"/>
    <property type="match status" value="1"/>
</dbReference>
<name>A0A1S1J7I5_9FLAO</name>
<keyword evidence="3" id="KW-1003">Cell membrane</keyword>
<evidence type="ECO:0000313" key="14">
    <source>
        <dbReference type="Proteomes" id="UP000198319"/>
    </source>
</evidence>
<protein>
    <submittedName>
        <fullName evidence="11">Transmembrane ion channel</fullName>
    </submittedName>
</protein>
<dbReference type="Pfam" id="PF00924">
    <property type="entry name" value="MS_channel_2nd"/>
    <property type="match status" value="1"/>
</dbReference>
<dbReference type="EMBL" id="MUHG01000023">
    <property type="protein sequence ID" value="OXB18181.1"/>
    <property type="molecule type" value="Genomic_DNA"/>
</dbReference>
<dbReference type="InterPro" id="IPR049278">
    <property type="entry name" value="MS_channel_C"/>
</dbReference>
<dbReference type="EMBL" id="MIKE01000022">
    <property type="protein sequence ID" value="OHT45524.1"/>
    <property type="molecule type" value="Genomic_DNA"/>
</dbReference>
<comment type="subcellular location">
    <subcellularLocation>
        <location evidence="1">Cell membrane</location>
        <topology evidence="1">Multi-pass membrane protein</topology>
    </subcellularLocation>
</comment>
<dbReference type="AlphaFoldDB" id="A0A1S1J7I5"/>
<keyword evidence="5 7" id="KW-1133">Transmembrane helix</keyword>
<comment type="similarity">
    <text evidence="2">Belongs to the MscS (TC 1.A.23) family.</text>
</comment>
<proteinExistence type="inferred from homology"/>
<reference evidence="12 14" key="3">
    <citation type="submission" date="2016-11" db="EMBL/GenBank/DDBJ databases">
        <title>Whole genomes of Flavobacteriaceae.</title>
        <authorList>
            <person name="Stine C."/>
            <person name="Li C."/>
            <person name="Tadesse D."/>
        </authorList>
    </citation>
    <scope>NUCLEOTIDE SEQUENCE [LARGE SCALE GENOMIC DNA]</scope>
    <source>
        <strain evidence="12 14">ATCC BAA-2541</strain>
    </source>
</reference>
<evidence type="ECO:0000259" key="10">
    <source>
        <dbReference type="Pfam" id="PF21082"/>
    </source>
</evidence>
<dbReference type="InterPro" id="IPR010920">
    <property type="entry name" value="LSM_dom_sf"/>
</dbReference>
<feature type="signal peptide" evidence="8">
    <location>
        <begin position="1"/>
        <end position="22"/>
    </location>
</feature>
<dbReference type="STRING" id="1278819.BHE19_06710"/>
<feature type="transmembrane region" description="Helical" evidence="7">
    <location>
        <begin position="210"/>
        <end position="234"/>
    </location>
</feature>
<evidence type="ECO:0000259" key="9">
    <source>
        <dbReference type="Pfam" id="PF00924"/>
    </source>
</evidence>
<dbReference type="InterPro" id="IPR006685">
    <property type="entry name" value="MscS_channel_2nd"/>
</dbReference>
<dbReference type="GO" id="GO:0005886">
    <property type="term" value="C:plasma membrane"/>
    <property type="evidence" value="ECO:0007669"/>
    <property type="project" value="UniProtKB-SubCell"/>
</dbReference>
<dbReference type="GO" id="GO:0008381">
    <property type="term" value="F:mechanosensitive monoatomic ion channel activity"/>
    <property type="evidence" value="ECO:0007669"/>
    <property type="project" value="InterPro"/>
</dbReference>
<organism evidence="11 13">
    <name type="scientific">Flavobacterium tructae</name>
    <dbReference type="NCBI Taxonomy" id="1114873"/>
    <lineage>
        <taxon>Bacteria</taxon>
        <taxon>Pseudomonadati</taxon>
        <taxon>Bacteroidota</taxon>
        <taxon>Flavobacteriia</taxon>
        <taxon>Flavobacteriales</taxon>
        <taxon>Flavobacteriaceae</taxon>
        <taxon>Flavobacterium</taxon>
    </lineage>
</organism>
<dbReference type="InterPro" id="IPR045275">
    <property type="entry name" value="MscS_archaea/bacteria_type"/>
</dbReference>
<reference evidence="13" key="1">
    <citation type="submission" date="2016-09" db="EMBL/GenBank/DDBJ databases">
        <authorList>
            <person name="Chen S."/>
            <person name="Walker E."/>
        </authorList>
    </citation>
    <scope>NUCLEOTIDE SEQUENCE [LARGE SCALE GENOMIC DNA]</scope>
    <source>
        <strain evidence="13">MSU</strain>
    </source>
</reference>
<feature type="chain" id="PRO_5010178196" evidence="8">
    <location>
        <begin position="23"/>
        <end position="550"/>
    </location>
</feature>
<feature type="transmembrane region" description="Helical" evidence="7">
    <location>
        <begin position="254"/>
        <end position="276"/>
    </location>
</feature>
<evidence type="ECO:0000313" key="12">
    <source>
        <dbReference type="EMBL" id="OXB18181.1"/>
    </source>
</evidence>
<dbReference type="OrthoDB" id="9809206at2"/>
<evidence type="ECO:0000256" key="4">
    <source>
        <dbReference type="ARBA" id="ARBA00022692"/>
    </source>
</evidence>
<evidence type="ECO:0000256" key="6">
    <source>
        <dbReference type="ARBA" id="ARBA00023136"/>
    </source>
</evidence>